<dbReference type="InterPro" id="IPR000836">
    <property type="entry name" value="PRTase_dom"/>
</dbReference>
<dbReference type="Pfam" id="PF00156">
    <property type="entry name" value="Pribosyltran"/>
    <property type="match status" value="1"/>
</dbReference>
<gene>
    <name evidence="3" type="ORF">EL17_11830</name>
</gene>
<dbReference type="InterPro" id="IPR029057">
    <property type="entry name" value="PRTase-like"/>
</dbReference>
<sequence length="230" mass="26119">MRFTFLEDFLALVFPQTCCGCKKSLFRFEKLICKHCIANLPVTSYHLMAENNDLTVKLMGLTDVRKAISLLRFTKGGLSKKLLHHLKYKNKPELGVELGKIYGYRLKESGFNIDWDQIIPVPLHPIKLKRRGYNQSERFAAGLSLALNVPVNHELKRIRYTETQTRKSRLQRWENVSEVFTLVENHTIMNKKILLVDDVMTTGATLAACANVLLQSSVSSVDLAVIAAGR</sequence>
<dbReference type="SUPFAM" id="SSF53271">
    <property type="entry name" value="PRTase-like"/>
    <property type="match status" value="1"/>
</dbReference>
<name>A0A074L164_9BACT</name>
<evidence type="ECO:0000256" key="1">
    <source>
        <dbReference type="ARBA" id="ARBA00008007"/>
    </source>
</evidence>
<evidence type="ECO:0000313" key="4">
    <source>
        <dbReference type="Proteomes" id="UP000027821"/>
    </source>
</evidence>
<evidence type="ECO:0000259" key="2">
    <source>
        <dbReference type="Pfam" id="PF00156"/>
    </source>
</evidence>
<accession>A0A074L164</accession>
<dbReference type="EMBL" id="JMIH01000021">
    <property type="protein sequence ID" value="KEO73583.1"/>
    <property type="molecule type" value="Genomic_DNA"/>
</dbReference>
<dbReference type="OrthoDB" id="9779910at2"/>
<dbReference type="PANTHER" id="PTHR47505">
    <property type="entry name" value="DNA UTILIZATION PROTEIN YHGH"/>
    <property type="match status" value="1"/>
</dbReference>
<keyword evidence="4" id="KW-1185">Reference proteome</keyword>
<dbReference type="RefSeq" id="WP_035074444.1">
    <property type="nucleotide sequence ID" value="NZ_JMIH01000021.1"/>
</dbReference>
<evidence type="ECO:0000313" key="3">
    <source>
        <dbReference type="EMBL" id="KEO73583.1"/>
    </source>
</evidence>
<reference evidence="3 4" key="1">
    <citation type="submission" date="2014-04" db="EMBL/GenBank/DDBJ databases">
        <title>Characterization and application of a salt tolerant electro-active bacterium.</title>
        <authorList>
            <person name="Yang L."/>
            <person name="Wei S."/>
            <person name="Tay Q.X.M."/>
        </authorList>
    </citation>
    <scope>NUCLEOTIDE SEQUENCE [LARGE SCALE GENOMIC DNA]</scope>
    <source>
        <strain evidence="3 4">LY1</strain>
    </source>
</reference>
<comment type="caution">
    <text evidence="3">The sequence shown here is derived from an EMBL/GenBank/DDBJ whole genome shotgun (WGS) entry which is preliminary data.</text>
</comment>
<organism evidence="3 4">
    <name type="scientific">Anditalea andensis</name>
    <dbReference type="NCBI Taxonomy" id="1048983"/>
    <lineage>
        <taxon>Bacteria</taxon>
        <taxon>Pseudomonadati</taxon>
        <taxon>Bacteroidota</taxon>
        <taxon>Cytophagia</taxon>
        <taxon>Cytophagales</taxon>
        <taxon>Cytophagaceae</taxon>
        <taxon>Anditalea</taxon>
    </lineage>
</organism>
<dbReference type="Proteomes" id="UP000027821">
    <property type="component" value="Unassembled WGS sequence"/>
</dbReference>
<dbReference type="CDD" id="cd06223">
    <property type="entry name" value="PRTases_typeI"/>
    <property type="match status" value="1"/>
</dbReference>
<dbReference type="Gene3D" id="3.40.50.2020">
    <property type="match status" value="1"/>
</dbReference>
<dbReference type="PANTHER" id="PTHR47505:SF1">
    <property type="entry name" value="DNA UTILIZATION PROTEIN YHGH"/>
    <property type="match status" value="1"/>
</dbReference>
<comment type="similarity">
    <text evidence="1">Belongs to the ComF/GntX family.</text>
</comment>
<protein>
    <submittedName>
        <fullName evidence="3">Competence protein ComF</fullName>
    </submittedName>
</protein>
<dbReference type="STRING" id="1048983.EL17_11830"/>
<dbReference type="eggNOG" id="COG1040">
    <property type="taxonomic scope" value="Bacteria"/>
</dbReference>
<proteinExistence type="inferred from homology"/>
<dbReference type="InterPro" id="IPR051910">
    <property type="entry name" value="ComF/GntX_DNA_util-trans"/>
</dbReference>
<dbReference type="AlphaFoldDB" id="A0A074L164"/>
<feature type="domain" description="Phosphoribosyltransferase" evidence="2">
    <location>
        <begin position="136"/>
        <end position="229"/>
    </location>
</feature>